<dbReference type="SUPFAM" id="SSF46548">
    <property type="entry name" value="alpha-helical ferredoxin"/>
    <property type="match status" value="1"/>
</dbReference>
<keyword evidence="3 11" id="KW-0004">4Fe-4S</keyword>
<evidence type="ECO:0000259" key="14">
    <source>
        <dbReference type="PROSITE" id="PS51379"/>
    </source>
</evidence>
<dbReference type="GO" id="GO:0046872">
    <property type="term" value="F:metal ion binding"/>
    <property type="evidence" value="ECO:0007669"/>
    <property type="project" value="UniProtKB-KW"/>
</dbReference>
<evidence type="ECO:0000256" key="9">
    <source>
        <dbReference type="ARBA" id="ARBA00023014"/>
    </source>
</evidence>
<dbReference type="PROSITE" id="PS51085">
    <property type="entry name" value="2FE2S_FER_2"/>
    <property type="match status" value="1"/>
</dbReference>
<dbReference type="InterPro" id="IPR012675">
    <property type="entry name" value="Beta-grasp_dom_sf"/>
</dbReference>
<keyword evidence="9 11" id="KW-0411">Iron-sulfur</keyword>
<dbReference type="GO" id="GO:0051537">
    <property type="term" value="F:2 iron, 2 sulfur cluster binding"/>
    <property type="evidence" value="ECO:0007669"/>
    <property type="project" value="UniProtKB-KW"/>
</dbReference>
<dbReference type="Pfam" id="PF13085">
    <property type="entry name" value="Fer2_3"/>
    <property type="match status" value="1"/>
</dbReference>
<keyword evidence="4" id="KW-0816">Tricarboxylic acid cycle</keyword>
<accession>A0A7W8EG05</accession>
<evidence type="ECO:0000256" key="5">
    <source>
        <dbReference type="ARBA" id="ARBA00022714"/>
    </source>
</evidence>
<dbReference type="GO" id="GO:0051539">
    <property type="term" value="F:4 iron, 4 sulfur cluster binding"/>
    <property type="evidence" value="ECO:0007669"/>
    <property type="project" value="UniProtKB-KW"/>
</dbReference>
<dbReference type="PANTHER" id="PTHR11921">
    <property type="entry name" value="SUCCINATE DEHYDROGENASE IRON-SULFUR PROTEIN"/>
    <property type="match status" value="1"/>
</dbReference>
<evidence type="ECO:0000256" key="6">
    <source>
        <dbReference type="ARBA" id="ARBA00022723"/>
    </source>
</evidence>
<evidence type="ECO:0000256" key="2">
    <source>
        <dbReference type="ARBA" id="ARBA00009433"/>
    </source>
</evidence>
<dbReference type="InterPro" id="IPR004489">
    <property type="entry name" value="Succ_DH/fum_Rdtase_Fe-S"/>
</dbReference>
<reference evidence="15 16" key="1">
    <citation type="submission" date="2020-08" db="EMBL/GenBank/DDBJ databases">
        <title>Genomic Encyclopedia of Type Strains, Phase IV (KMG-IV): sequencing the most valuable type-strain genomes for metagenomic binning, comparative biology and taxonomic classification.</title>
        <authorList>
            <person name="Goeker M."/>
        </authorList>
    </citation>
    <scope>NUCLEOTIDE SEQUENCE [LARGE SCALE GENOMIC DNA]</scope>
    <source>
        <strain evidence="15 16">DSM 45385</strain>
    </source>
</reference>
<keyword evidence="7 15" id="KW-0560">Oxidoreductase</keyword>
<dbReference type="InterPro" id="IPR009051">
    <property type="entry name" value="Helical_ferredxn"/>
</dbReference>
<dbReference type="EMBL" id="JACHIN010000004">
    <property type="protein sequence ID" value="MBB5078084.1"/>
    <property type="molecule type" value="Genomic_DNA"/>
</dbReference>
<comment type="caution">
    <text evidence="15">The sequence shown here is derived from an EMBL/GenBank/DDBJ whole genome shotgun (WGS) entry which is preliminary data.</text>
</comment>
<dbReference type="RefSeq" id="WP_376773476.1">
    <property type="nucleotide sequence ID" value="NZ_JACHIN010000004.1"/>
</dbReference>
<gene>
    <name evidence="15" type="ORF">HNR40_003559</name>
</gene>
<comment type="similarity">
    <text evidence="2 11">Belongs to the succinate dehydrogenase/fumarate reductase iron-sulfur protein family.</text>
</comment>
<dbReference type="InterPro" id="IPR017896">
    <property type="entry name" value="4Fe4S_Fe-S-bd"/>
</dbReference>
<organism evidence="15 16">
    <name type="scientific">Nonomuraea endophytica</name>
    <dbReference type="NCBI Taxonomy" id="714136"/>
    <lineage>
        <taxon>Bacteria</taxon>
        <taxon>Bacillati</taxon>
        <taxon>Actinomycetota</taxon>
        <taxon>Actinomycetes</taxon>
        <taxon>Streptosporangiales</taxon>
        <taxon>Streptosporangiaceae</taxon>
        <taxon>Nonomuraea</taxon>
    </lineage>
</organism>
<evidence type="ECO:0000313" key="15">
    <source>
        <dbReference type="EMBL" id="MBB5078084.1"/>
    </source>
</evidence>
<dbReference type="GO" id="GO:0008177">
    <property type="term" value="F:succinate dehydrogenase (quinone) activity"/>
    <property type="evidence" value="ECO:0007669"/>
    <property type="project" value="UniProtKB-EC"/>
</dbReference>
<evidence type="ECO:0000256" key="11">
    <source>
        <dbReference type="RuleBase" id="RU361237"/>
    </source>
</evidence>
<comment type="catalytic activity">
    <reaction evidence="11">
        <text>a menaquinone + succinate = a menaquinol + fumarate</text>
        <dbReference type="Rhea" id="RHEA:27834"/>
        <dbReference type="Rhea" id="RHEA-COMP:9537"/>
        <dbReference type="Rhea" id="RHEA-COMP:9539"/>
        <dbReference type="ChEBI" id="CHEBI:16374"/>
        <dbReference type="ChEBI" id="CHEBI:18151"/>
        <dbReference type="ChEBI" id="CHEBI:29806"/>
        <dbReference type="ChEBI" id="CHEBI:30031"/>
        <dbReference type="EC" id="1.3.5.1"/>
    </reaction>
</comment>
<keyword evidence="6 11" id="KW-0479">Metal-binding</keyword>
<dbReference type="EC" id="1.3.5.1" evidence="11"/>
<name>A0A7W8EG05_9ACTN</name>
<evidence type="ECO:0000259" key="13">
    <source>
        <dbReference type="PROSITE" id="PS51085"/>
    </source>
</evidence>
<dbReference type="GO" id="GO:0009055">
    <property type="term" value="F:electron transfer activity"/>
    <property type="evidence" value="ECO:0007669"/>
    <property type="project" value="InterPro"/>
</dbReference>
<comment type="cofactor">
    <cofactor evidence="11">
        <name>[4Fe-4S] cluster</name>
        <dbReference type="ChEBI" id="CHEBI:49883"/>
    </cofactor>
    <text evidence="11">Binds 1 [4Fe-4S] cluster.</text>
</comment>
<evidence type="ECO:0000256" key="8">
    <source>
        <dbReference type="ARBA" id="ARBA00023004"/>
    </source>
</evidence>
<keyword evidence="8 11" id="KW-0408">Iron</keyword>
<dbReference type="InterPro" id="IPR025192">
    <property type="entry name" value="Succ_DH/fum_Rdtase_N"/>
</dbReference>
<dbReference type="PANTHER" id="PTHR11921:SF29">
    <property type="entry name" value="SUCCINATE DEHYDROGENASE [UBIQUINONE] IRON-SULFUR SUBUNIT, MITOCHONDRIAL"/>
    <property type="match status" value="1"/>
</dbReference>
<sequence>MTEPDAVSGVDGAAKQAGRGANEEGEGTIRRVTEAKHHEVRQTTTRTITLEVTRYRPGQDSAPVLESFDVPLMDDWAVLDGLNYIKDQLDGTLSFRWSCRMGICGSCGMNVNGEPRLTCGTFFTEFGDGPIRIEPLKGFPIIRDLVVEVDDFLDKLRHVKPWLIREGEELPLTTEHAQTPAQLEAYKQYSMCINCMLCYSACPVYVLDPDFLGPAAIALAQRYELDSRDMGDRFDMLNLDEAVWGCTFVGECTKVCPKHVDPAEAIQRYKVTAAMRSILPWSRR</sequence>
<proteinExistence type="inferred from homology"/>
<feature type="domain" description="4Fe-4S ferredoxin-type" evidence="14">
    <location>
        <begin position="183"/>
        <end position="212"/>
    </location>
</feature>
<evidence type="ECO:0000256" key="3">
    <source>
        <dbReference type="ARBA" id="ARBA00022485"/>
    </source>
</evidence>
<keyword evidence="5 11" id="KW-0001">2Fe-2S</keyword>
<dbReference type="Pfam" id="PF13183">
    <property type="entry name" value="Fer4_8"/>
    <property type="match status" value="1"/>
</dbReference>
<evidence type="ECO:0000313" key="16">
    <source>
        <dbReference type="Proteomes" id="UP000568380"/>
    </source>
</evidence>
<protein>
    <recommendedName>
        <fullName evidence="11">Fumarate reductase iron-sulfur subunit</fullName>
        <ecNumber evidence="11">1.3.5.1</ecNumber>
    </recommendedName>
</protein>
<dbReference type="SUPFAM" id="SSF54292">
    <property type="entry name" value="2Fe-2S ferredoxin-like"/>
    <property type="match status" value="1"/>
</dbReference>
<dbReference type="Gene3D" id="1.10.1060.10">
    <property type="entry name" value="Alpha-helical ferredoxin"/>
    <property type="match status" value="1"/>
</dbReference>
<dbReference type="Proteomes" id="UP000568380">
    <property type="component" value="Unassembled WGS sequence"/>
</dbReference>
<keyword evidence="10 11" id="KW-0003">3Fe-4S</keyword>
<dbReference type="InterPro" id="IPR050573">
    <property type="entry name" value="SDH/FRD_Iron-Sulfur"/>
</dbReference>
<dbReference type="InterPro" id="IPR017900">
    <property type="entry name" value="4Fe4S_Fe_S_CS"/>
</dbReference>
<evidence type="ECO:0000256" key="12">
    <source>
        <dbReference type="SAM" id="MobiDB-lite"/>
    </source>
</evidence>
<dbReference type="AlphaFoldDB" id="A0A7W8EG05"/>
<feature type="region of interest" description="Disordered" evidence="12">
    <location>
        <begin position="1"/>
        <end position="40"/>
    </location>
</feature>
<dbReference type="PROSITE" id="PS51379">
    <property type="entry name" value="4FE4S_FER_2"/>
    <property type="match status" value="1"/>
</dbReference>
<keyword evidence="16" id="KW-1185">Reference proteome</keyword>
<dbReference type="GO" id="GO:0051538">
    <property type="term" value="F:3 iron, 4 sulfur cluster binding"/>
    <property type="evidence" value="ECO:0007669"/>
    <property type="project" value="UniProtKB-KW"/>
</dbReference>
<feature type="compositionally biased region" description="Basic and acidic residues" evidence="12">
    <location>
        <begin position="27"/>
        <end position="40"/>
    </location>
</feature>
<dbReference type="InterPro" id="IPR001041">
    <property type="entry name" value="2Fe-2S_ferredoxin-type"/>
</dbReference>
<evidence type="ECO:0000256" key="10">
    <source>
        <dbReference type="ARBA" id="ARBA00023291"/>
    </source>
</evidence>
<dbReference type="InterPro" id="IPR006058">
    <property type="entry name" value="2Fe2S_fd_BS"/>
</dbReference>
<dbReference type="NCBIfam" id="NF004616">
    <property type="entry name" value="PRK05950.1"/>
    <property type="match status" value="1"/>
</dbReference>
<evidence type="ECO:0000256" key="1">
    <source>
        <dbReference type="ARBA" id="ARBA00005163"/>
    </source>
</evidence>
<comment type="cofactor">
    <cofactor evidence="11">
        <name>[3Fe-4S] cluster</name>
        <dbReference type="ChEBI" id="CHEBI:21137"/>
    </cofactor>
    <text evidence="11">Binds 1 [3Fe-4S] cluster.</text>
</comment>
<feature type="domain" description="2Fe-2S ferredoxin-type" evidence="13">
    <location>
        <begin position="46"/>
        <end position="139"/>
    </location>
</feature>
<dbReference type="Gene3D" id="3.10.20.30">
    <property type="match status" value="1"/>
</dbReference>
<dbReference type="GO" id="GO:0006099">
    <property type="term" value="P:tricarboxylic acid cycle"/>
    <property type="evidence" value="ECO:0007669"/>
    <property type="project" value="UniProtKB-KW"/>
</dbReference>
<comment type="pathway">
    <text evidence="1">Carbohydrate metabolism; tricarboxylic acid cycle.</text>
</comment>
<dbReference type="GO" id="GO:0022904">
    <property type="term" value="P:respiratory electron transport chain"/>
    <property type="evidence" value="ECO:0007669"/>
    <property type="project" value="TreeGrafter"/>
</dbReference>
<dbReference type="InterPro" id="IPR036010">
    <property type="entry name" value="2Fe-2S_ferredoxin-like_sf"/>
</dbReference>
<comment type="cofactor">
    <cofactor evidence="11">
        <name>[2Fe-2S] cluster</name>
        <dbReference type="ChEBI" id="CHEBI:190135"/>
    </cofactor>
    <text evidence="11">Binds 1 [2Fe-2S] cluster.</text>
</comment>
<dbReference type="PROSITE" id="PS00197">
    <property type="entry name" value="2FE2S_FER_1"/>
    <property type="match status" value="1"/>
</dbReference>
<evidence type="ECO:0000256" key="4">
    <source>
        <dbReference type="ARBA" id="ARBA00022532"/>
    </source>
</evidence>
<evidence type="ECO:0000256" key="7">
    <source>
        <dbReference type="ARBA" id="ARBA00023002"/>
    </source>
</evidence>
<dbReference type="NCBIfam" id="TIGR00384">
    <property type="entry name" value="dhsB"/>
    <property type="match status" value="1"/>
</dbReference>
<dbReference type="FunFam" id="1.10.1060.10:FF:000003">
    <property type="entry name" value="Succinate dehydrogenase iron-sulfur subunit"/>
    <property type="match status" value="1"/>
</dbReference>
<dbReference type="PROSITE" id="PS00198">
    <property type="entry name" value="4FE4S_FER_1"/>
    <property type="match status" value="1"/>
</dbReference>